<dbReference type="InterPro" id="IPR014818">
    <property type="entry name" value="Phage/plasmid_primase_P4_C"/>
</dbReference>
<dbReference type="PANTHER" id="PTHR35372:SF2">
    <property type="entry name" value="SF3 HELICASE DOMAIN-CONTAINING PROTEIN"/>
    <property type="match status" value="1"/>
</dbReference>
<dbReference type="Pfam" id="PF19263">
    <property type="entry name" value="DUF5906"/>
    <property type="match status" value="1"/>
</dbReference>
<protein>
    <submittedName>
        <fullName evidence="5">Virulence-associated protein E</fullName>
    </submittedName>
</protein>
<keyword evidence="2" id="KW-0378">Hydrolase</keyword>
<dbReference type="InterPro" id="IPR027417">
    <property type="entry name" value="P-loop_NTPase"/>
</dbReference>
<dbReference type="PROSITE" id="PS51206">
    <property type="entry name" value="SF3_HELICASE_1"/>
    <property type="match status" value="1"/>
</dbReference>
<organism evidence="5 6">
    <name type="scientific">Streptococcus suis</name>
    <dbReference type="NCBI Taxonomy" id="1307"/>
    <lineage>
        <taxon>Bacteria</taxon>
        <taxon>Bacillati</taxon>
        <taxon>Bacillota</taxon>
        <taxon>Bacilli</taxon>
        <taxon>Lactobacillales</taxon>
        <taxon>Streptococcaceae</taxon>
        <taxon>Streptococcus</taxon>
    </lineage>
</organism>
<evidence type="ECO:0000259" key="4">
    <source>
        <dbReference type="PROSITE" id="PS51206"/>
    </source>
</evidence>
<dbReference type="GO" id="GO:0005524">
    <property type="term" value="F:ATP binding"/>
    <property type="evidence" value="ECO:0007669"/>
    <property type="project" value="UniProtKB-KW"/>
</dbReference>
<reference evidence="5 6" key="1">
    <citation type="submission" date="2016-02" db="EMBL/GenBank/DDBJ databases">
        <authorList>
            <consortium name="Pathogen Informatics"/>
        </authorList>
    </citation>
    <scope>NUCLEOTIDE SEQUENCE [LARGE SCALE GENOMIC DNA]</scope>
    <source>
        <strain evidence="5 6">SS993</strain>
    </source>
</reference>
<dbReference type="Proteomes" id="UP000074903">
    <property type="component" value="Unassembled WGS sequence"/>
</dbReference>
<gene>
    <name evidence="5" type="ORF">ERS132531_01551</name>
</gene>
<evidence type="ECO:0000256" key="3">
    <source>
        <dbReference type="ARBA" id="ARBA00022840"/>
    </source>
</evidence>
<dbReference type="RefSeq" id="WP_237656702.1">
    <property type="nucleotide sequence ID" value="NZ_CEHB01000061.1"/>
</dbReference>
<evidence type="ECO:0000313" key="5">
    <source>
        <dbReference type="EMBL" id="CYX87673.1"/>
    </source>
</evidence>
<dbReference type="AlphaFoldDB" id="A0A0Z8X7G1"/>
<dbReference type="InterPro" id="IPR014015">
    <property type="entry name" value="Helicase_SF3_DNA-vir"/>
</dbReference>
<dbReference type="SUPFAM" id="SSF52540">
    <property type="entry name" value="P-loop containing nucleoside triphosphate hydrolases"/>
    <property type="match status" value="1"/>
</dbReference>
<evidence type="ECO:0000313" key="6">
    <source>
        <dbReference type="Proteomes" id="UP000074903"/>
    </source>
</evidence>
<keyword evidence="1" id="KW-0547">Nucleotide-binding</keyword>
<dbReference type="PANTHER" id="PTHR35372">
    <property type="entry name" value="ATP BINDING PROTEIN-RELATED"/>
    <property type="match status" value="1"/>
</dbReference>
<dbReference type="Pfam" id="PF08706">
    <property type="entry name" value="D5_N"/>
    <property type="match status" value="1"/>
</dbReference>
<dbReference type="Gene3D" id="3.40.50.300">
    <property type="entry name" value="P-loop containing nucleotide triphosphate hydrolases"/>
    <property type="match status" value="1"/>
</dbReference>
<dbReference type="InterPro" id="IPR045455">
    <property type="entry name" value="NrS-1_pol-like_helicase"/>
</dbReference>
<feature type="domain" description="SF3 helicase" evidence="4">
    <location>
        <begin position="187"/>
        <end position="364"/>
    </location>
</feature>
<dbReference type="SMART" id="SM00885">
    <property type="entry name" value="D5_N"/>
    <property type="match status" value="1"/>
</dbReference>
<dbReference type="GO" id="GO:0016787">
    <property type="term" value="F:hydrolase activity"/>
    <property type="evidence" value="ECO:0007669"/>
    <property type="project" value="UniProtKB-KW"/>
</dbReference>
<name>A0A0Z8X7G1_STRSU</name>
<dbReference type="EMBL" id="FILX01000032">
    <property type="protein sequence ID" value="CYX87673.1"/>
    <property type="molecule type" value="Genomic_DNA"/>
</dbReference>
<sequence length="526" mass="61003">MGSITQCGRQITRETQYNARDIRLRTFKGWQGKVFQFVQHKQEERYRKLLEDGLDDKQAQAEIKKPVPPLIVAQYMAELLTVCRIESDEGTKPVYFYNPDEGIYINDREFLKDFISIIEPRHNKKRASDCIYHLTRKAPHRQAENAPHLIIVGNGIYNRKTRTLEPFTETRVFTHKIQTNYNPHAQSPTIKGWEFNGWLLDLFNGDKELYQLSLQLLNAVVRGESYAKMFWFVGEGGTGKGTLQELFINLIGRQNIASIKITDLDVNNRFTLAQAIGKQAIIGDDVQAGAVIRDTSKLFSLVGGDTVTVEKKGKDAYSTFIKTVVIQSTNTLPKIRGDYHAIRRRMVILPFNKHFKGKPNRAIKNDYITRPSVLEYVLKTVIDLDFKDFIEPSKSIDLLDEYQEAIDPVLAFSQNLFTNLHSTFIPNDWVWWYFTGFADYHNFQHNFSSQVSIHTFRNIYPKIGKNWLILLVYQEGQTFPKVSTQRKTSPTIYPYMCQSKGRRRGAIRKNKLQHLQHLVQHFLEKV</sequence>
<keyword evidence="3" id="KW-0067">ATP-binding</keyword>
<evidence type="ECO:0000256" key="2">
    <source>
        <dbReference type="ARBA" id="ARBA00022801"/>
    </source>
</evidence>
<accession>A0A0Z8X7G1</accession>
<dbReference type="InterPro" id="IPR051620">
    <property type="entry name" value="ORF904-like_C"/>
</dbReference>
<dbReference type="NCBIfam" id="TIGR01613">
    <property type="entry name" value="primase_Cterm"/>
    <property type="match status" value="1"/>
</dbReference>
<dbReference type="InterPro" id="IPR006500">
    <property type="entry name" value="Helicase_put_C_phage/plasmid"/>
</dbReference>
<proteinExistence type="predicted"/>
<evidence type="ECO:0000256" key="1">
    <source>
        <dbReference type="ARBA" id="ARBA00022741"/>
    </source>
</evidence>